<reference evidence="7 8" key="1">
    <citation type="submission" date="2021-05" db="EMBL/GenBank/DDBJ databases">
        <title>Complete genome of Nocardioides aquaticus KCTC 9944T isolated from meromictic and hypersaline Ekho Lake, Antarctica.</title>
        <authorList>
            <person name="Hwang K."/>
            <person name="Kim K.M."/>
            <person name="Choe H."/>
        </authorList>
    </citation>
    <scope>NUCLEOTIDE SEQUENCE [LARGE SCALE GENOMIC DNA]</scope>
    <source>
        <strain evidence="7 8">KCTC 9944</strain>
    </source>
</reference>
<feature type="domain" description="RNA polymerase sigma-70 region 4" evidence="6">
    <location>
        <begin position="95"/>
        <end position="142"/>
    </location>
</feature>
<keyword evidence="8" id="KW-1185">Reference proteome</keyword>
<evidence type="ECO:0000256" key="1">
    <source>
        <dbReference type="ARBA" id="ARBA00023015"/>
    </source>
</evidence>
<dbReference type="InterPro" id="IPR013324">
    <property type="entry name" value="RNA_pol_sigma_r3/r4-like"/>
</dbReference>
<dbReference type="InterPro" id="IPR014284">
    <property type="entry name" value="RNA_pol_sigma-70_dom"/>
</dbReference>
<dbReference type="RefSeq" id="WP_214057793.1">
    <property type="nucleotide sequence ID" value="NZ_CP075371.1"/>
</dbReference>
<evidence type="ECO:0000259" key="6">
    <source>
        <dbReference type="Pfam" id="PF04545"/>
    </source>
</evidence>
<keyword evidence="1" id="KW-0805">Transcription regulation</keyword>
<evidence type="ECO:0000256" key="4">
    <source>
        <dbReference type="ARBA" id="ARBA00023163"/>
    </source>
</evidence>
<protein>
    <submittedName>
        <fullName evidence="7">RNA polymerase sigma factor SigF</fullName>
    </submittedName>
</protein>
<dbReference type="EMBL" id="CP075371">
    <property type="protein sequence ID" value="QVT78170.1"/>
    <property type="molecule type" value="Genomic_DNA"/>
</dbReference>
<dbReference type="SUPFAM" id="SSF88659">
    <property type="entry name" value="Sigma3 and sigma4 domains of RNA polymerase sigma factors"/>
    <property type="match status" value="1"/>
</dbReference>
<keyword evidence="3" id="KW-0238">DNA-binding</keyword>
<dbReference type="InterPro" id="IPR007630">
    <property type="entry name" value="RNA_pol_sigma70_r4"/>
</dbReference>
<keyword evidence="2" id="KW-0731">Sigma factor</keyword>
<dbReference type="PANTHER" id="PTHR30385:SF4">
    <property type="entry name" value="RNA POLYMERASE SIGMA-E FACTOR"/>
    <property type="match status" value="1"/>
</dbReference>
<evidence type="ECO:0000256" key="5">
    <source>
        <dbReference type="SAM" id="MobiDB-lite"/>
    </source>
</evidence>
<name>A0ABX8EE28_9ACTN</name>
<dbReference type="Proteomes" id="UP000679307">
    <property type="component" value="Chromosome"/>
</dbReference>
<proteinExistence type="predicted"/>
<dbReference type="PANTHER" id="PTHR30385">
    <property type="entry name" value="SIGMA FACTOR F FLAGELLAR"/>
    <property type="match status" value="1"/>
</dbReference>
<dbReference type="Gene3D" id="1.20.140.160">
    <property type="match status" value="1"/>
</dbReference>
<dbReference type="Pfam" id="PF04545">
    <property type="entry name" value="Sigma70_r4"/>
    <property type="match status" value="1"/>
</dbReference>
<sequence>MEHPPPREVQRAHSRILRSSDQRDRYDADALERLAAEVEESVEVVREALVARDGFSLLSLDKPTEAGGSTIDVADVGDHAAEAAEARTMLAPLVASMDERERQILAWRFVDEMSQRQIAERLGMTQIQVSRLLQKMLTHLRATLGDVG</sequence>
<accession>A0ABX8EE28</accession>
<organism evidence="7 8">
    <name type="scientific">Nocardioides aquaticus</name>
    <dbReference type="NCBI Taxonomy" id="160826"/>
    <lineage>
        <taxon>Bacteria</taxon>
        <taxon>Bacillati</taxon>
        <taxon>Actinomycetota</taxon>
        <taxon>Actinomycetes</taxon>
        <taxon>Propionibacteriales</taxon>
        <taxon>Nocardioidaceae</taxon>
        <taxon>Nocardioides</taxon>
    </lineage>
</organism>
<feature type="region of interest" description="Disordered" evidence="5">
    <location>
        <begin position="1"/>
        <end position="22"/>
    </location>
</feature>
<evidence type="ECO:0000313" key="8">
    <source>
        <dbReference type="Proteomes" id="UP000679307"/>
    </source>
</evidence>
<evidence type="ECO:0000313" key="7">
    <source>
        <dbReference type="EMBL" id="QVT78170.1"/>
    </source>
</evidence>
<evidence type="ECO:0000256" key="2">
    <source>
        <dbReference type="ARBA" id="ARBA00023082"/>
    </source>
</evidence>
<evidence type="ECO:0000256" key="3">
    <source>
        <dbReference type="ARBA" id="ARBA00023125"/>
    </source>
</evidence>
<gene>
    <name evidence="7" type="primary">sigF_1</name>
    <name evidence="7" type="ORF">ENKNEFLB_00543</name>
</gene>
<dbReference type="CDD" id="cd06171">
    <property type="entry name" value="Sigma70_r4"/>
    <property type="match status" value="1"/>
</dbReference>
<dbReference type="NCBIfam" id="TIGR02937">
    <property type="entry name" value="sigma70-ECF"/>
    <property type="match status" value="1"/>
</dbReference>
<keyword evidence="4" id="KW-0804">Transcription</keyword>
<feature type="compositionally biased region" description="Basic and acidic residues" evidence="5">
    <location>
        <begin position="1"/>
        <end position="11"/>
    </location>
</feature>